<dbReference type="Proteomes" id="UP000054279">
    <property type="component" value="Unassembled WGS sequence"/>
</dbReference>
<dbReference type="Gene3D" id="2.120.10.70">
    <property type="entry name" value="Fucose-specific lectin"/>
    <property type="match status" value="1"/>
</dbReference>
<dbReference type="HOGENOM" id="CLU_1393229_0_0_1"/>
<keyword evidence="3" id="KW-1185">Reference proteome</keyword>
<dbReference type="AlphaFoldDB" id="A0A0C9TTH7"/>
<feature type="non-terminal residue" evidence="2">
    <location>
        <position position="1"/>
    </location>
</feature>
<dbReference type="Pfam" id="PF26607">
    <property type="entry name" value="DUF8189"/>
    <property type="match status" value="1"/>
</dbReference>
<evidence type="ECO:0000313" key="2">
    <source>
        <dbReference type="EMBL" id="KIJ33613.1"/>
    </source>
</evidence>
<feature type="domain" description="PLL-like beta propeller" evidence="1">
    <location>
        <begin position="1"/>
        <end position="192"/>
    </location>
</feature>
<dbReference type="EMBL" id="KN837210">
    <property type="protein sequence ID" value="KIJ33613.1"/>
    <property type="molecule type" value="Genomic_DNA"/>
</dbReference>
<accession>A0A0C9TTH7</accession>
<dbReference type="OrthoDB" id="2869836at2759"/>
<evidence type="ECO:0000313" key="3">
    <source>
        <dbReference type="Proteomes" id="UP000054279"/>
    </source>
</evidence>
<gene>
    <name evidence="2" type="ORF">M422DRAFT_112975</name>
</gene>
<dbReference type="SUPFAM" id="SSF89372">
    <property type="entry name" value="Fucose-specific lectin"/>
    <property type="match status" value="1"/>
</dbReference>
<dbReference type="InterPro" id="IPR058502">
    <property type="entry name" value="PLL-like_beta-prop"/>
</dbReference>
<protein>
    <recommendedName>
        <fullName evidence="1">PLL-like beta propeller domain-containing protein</fullName>
    </recommendedName>
</protein>
<evidence type="ECO:0000259" key="1">
    <source>
        <dbReference type="Pfam" id="PF26607"/>
    </source>
</evidence>
<name>A0A0C9TTH7_SPHS4</name>
<sequence>LGGCLPDVPAVTKSKGGVVHIFHVGTDHCLYYKSWNGVAYTPSESTYESLGGTFRGTPAAVSAGKGEVSCFAIGHLDGCLYHYHWTEESGWAKPEKLPGLWGSSLSAVSNQDGHWDVFGIDINGLNNSVFHRRCIKGTWSGWQDLKVQTAYRPTPISHSPGALSVLVIGMDSILYVRVRDATYGDWSDAGWVANEG</sequence>
<reference evidence="2 3" key="1">
    <citation type="submission" date="2014-06" db="EMBL/GenBank/DDBJ databases">
        <title>Evolutionary Origins and Diversification of the Mycorrhizal Mutualists.</title>
        <authorList>
            <consortium name="DOE Joint Genome Institute"/>
            <consortium name="Mycorrhizal Genomics Consortium"/>
            <person name="Kohler A."/>
            <person name="Kuo A."/>
            <person name="Nagy L.G."/>
            <person name="Floudas D."/>
            <person name="Copeland A."/>
            <person name="Barry K.W."/>
            <person name="Cichocki N."/>
            <person name="Veneault-Fourrey C."/>
            <person name="LaButti K."/>
            <person name="Lindquist E.A."/>
            <person name="Lipzen A."/>
            <person name="Lundell T."/>
            <person name="Morin E."/>
            <person name="Murat C."/>
            <person name="Riley R."/>
            <person name="Ohm R."/>
            <person name="Sun H."/>
            <person name="Tunlid A."/>
            <person name="Henrissat B."/>
            <person name="Grigoriev I.V."/>
            <person name="Hibbett D.S."/>
            <person name="Martin F."/>
        </authorList>
    </citation>
    <scope>NUCLEOTIDE SEQUENCE [LARGE SCALE GENOMIC DNA]</scope>
    <source>
        <strain evidence="2 3">SS14</strain>
    </source>
</reference>
<feature type="non-terminal residue" evidence="2">
    <location>
        <position position="196"/>
    </location>
</feature>
<organism evidence="2 3">
    <name type="scientific">Sphaerobolus stellatus (strain SS14)</name>
    <dbReference type="NCBI Taxonomy" id="990650"/>
    <lineage>
        <taxon>Eukaryota</taxon>
        <taxon>Fungi</taxon>
        <taxon>Dikarya</taxon>
        <taxon>Basidiomycota</taxon>
        <taxon>Agaricomycotina</taxon>
        <taxon>Agaricomycetes</taxon>
        <taxon>Phallomycetidae</taxon>
        <taxon>Geastrales</taxon>
        <taxon>Sphaerobolaceae</taxon>
        <taxon>Sphaerobolus</taxon>
    </lineage>
</organism>
<proteinExistence type="predicted"/>